<dbReference type="Proteomes" id="UP000199439">
    <property type="component" value="Unassembled WGS sequence"/>
</dbReference>
<keyword evidence="3" id="KW-1185">Reference proteome</keyword>
<proteinExistence type="predicted"/>
<keyword evidence="1" id="KW-1133">Transmembrane helix</keyword>
<dbReference type="STRING" id="870482.SAMN04487987_103385"/>
<dbReference type="InterPro" id="IPR036514">
    <property type="entry name" value="SGNH_hydro_sf"/>
</dbReference>
<gene>
    <name evidence="2" type="ORF">SAMN04487987_103385</name>
</gene>
<name>A0A1I1PD50_9FLAO</name>
<keyword evidence="1" id="KW-0472">Membrane</keyword>
<dbReference type="SUPFAM" id="SSF52266">
    <property type="entry name" value="SGNH hydrolase"/>
    <property type="match status" value="1"/>
</dbReference>
<dbReference type="GO" id="GO:0016788">
    <property type="term" value="F:hydrolase activity, acting on ester bonds"/>
    <property type="evidence" value="ECO:0007669"/>
    <property type="project" value="UniProtKB-ARBA"/>
</dbReference>
<sequence>MTTEIKRVTLLILKFAVVILVIDFCFGIVAKKLFLSQETGKFARSSYVINQSKDAIMVIGSSHAIRHYKPSIIEKSTGKTCYNAGAEGQQLIYHTALQKMLLKRHRPELIVFNIDEEFLFKSDIAFSRLSDLHPYYGDNKATLNPFLKLKSKYKDLKLLFKAYQYNSTIVHVLKYKFAPQIAQKGYRPLKEEMTPEKLVSYTQHPPKKIYTEQIEPIFVQLLKDFISETKKHNVKLIFVSSPKLIERDLSKNESFTTIQAIAKAEGIPFYNYLNKPDYINKLDLFWDPSHLNDKGATLFNNNLVKIINKHLD</sequence>
<protein>
    <recommendedName>
        <fullName evidence="4">SGNH/GDSL hydrolase family protein</fullName>
    </recommendedName>
</protein>
<evidence type="ECO:0008006" key="4">
    <source>
        <dbReference type="Google" id="ProtNLM"/>
    </source>
</evidence>
<evidence type="ECO:0000313" key="2">
    <source>
        <dbReference type="EMBL" id="SFD07522.1"/>
    </source>
</evidence>
<reference evidence="3" key="1">
    <citation type="submission" date="2016-10" db="EMBL/GenBank/DDBJ databases">
        <authorList>
            <person name="Varghese N."/>
            <person name="Submissions S."/>
        </authorList>
    </citation>
    <scope>NUCLEOTIDE SEQUENCE [LARGE SCALE GENOMIC DNA]</scope>
    <source>
        <strain evidence="3">DSM 25730</strain>
    </source>
</reference>
<evidence type="ECO:0000313" key="3">
    <source>
        <dbReference type="Proteomes" id="UP000199439"/>
    </source>
</evidence>
<organism evidence="2 3">
    <name type="scientific">Algibacter pectinivorans</name>
    <dbReference type="NCBI Taxonomy" id="870482"/>
    <lineage>
        <taxon>Bacteria</taxon>
        <taxon>Pseudomonadati</taxon>
        <taxon>Bacteroidota</taxon>
        <taxon>Flavobacteriia</taxon>
        <taxon>Flavobacteriales</taxon>
        <taxon>Flavobacteriaceae</taxon>
        <taxon>Algibacter</taxon>
    </lineage>
</organism>
<dbReference type="RefSeq" id="WP_092850771.1">
    <property type="nucleotide sequence ID" value="NZ_FOMI01000003.1"/>
</dbReference>
<keyword evidence="1" id="KW-0812">Transmembrane</keyword>
<accession>A0A1I1PD50</accession>
<dbReference type="AlphaFoldDB" id="A0A1I1PD50"/>
<evidence type="ECO:0000256" key="1">
    <source>
        <dbReference type="SAM" id="Phobius"/>
    </source>
</evidence>
<dbReference type="Gene3D" id="3.40.50.1110">
    <property type="entry name" value="SGNH hydrolase"/>
    <property type="match status" value="1"/>
</dbReference>
<feature type="transmembrane region" description="Helical" evidence="1">
    <location>
        <begin position="12"/>
        <end position="30"/>
    </location>
</feature>
<dbReference type="OrthoDB" id="869432at2"/>
<dbReference type="EMBL" id="FOMI01000003">
    <property type="protein sequence ID" value="SFD07522.1"/>
    <property type="molecule type" value="Genomic_DNA"/>
</dbReference>